<evidence type="ECO:0000256" key="8">
    <source>
        <dbReference type="ARBA" id="ARBA00022969"/>
    </source>
</evidence>
<dbReference type="InterPro" id="IPR035965">
    <property type="entry name" value="PAS-like_dom_sf"/>
</dbReference>
<accession>A0A9X2S6R1</accession>
<comment type="catalytic activity">
    <reaction evidence="1">
        <text>ATP + protein L-histidine = ADP + protein N-phospho-L-histidine.</text>
        <dbReference type="EC" id="2.7.13.3"/>
    </reaction>
</comment>
<dbReference type="FunFam" id="1.10.287.130:FF:000040">
    <property type="entry name" value="PAS domain-containing sensor histidine kinase"/>
    <property type="match status" value="1"/>
</dbReference>
<keyword evidence="9" id="KW-0902">Two-component regulatory system</keyword>
<feature type="domain" description="PAS" evidence="11">
    <location>
        <begin position="283"/>
        <end position="333"/>
    </location>
</feature>
<dbReference type="GO" id="GO:0005524">
    <property type="term" value="F:ATP binding"/>
    <property type="evidence" value="ECO:0007669"/>
    <property type="project" value="UniProtKB-KW"/>
</dbReference>
<feature type="domain" description="Histidine kinase" evidence="10">
    <location>
        <begin position="401"/>
        <end position="609"/>
    </location>
</feature>
<dbReference type="Gene3D" id="3.30.450.20">
    <property type="entry name" value="PAS domain"/>
    <property type="match status" value="3"/>
</dbReference>
<evidence type="ECO:0000256" key="9">
    <source>
        <dbReference type="ARBA" id="ARBA00023012"/>
    </source>
</evidence>
<keyword evidence="3" id="KW-0597">Phosphoprotein</keyword>
<evidence type="ECO:0000259" key="11">
    <source>
        <dbReference type="PROSITE" id="PS50112"/>
    </source>
</evidence>
<dbReference type="PANTHER" id="PTHR43065:SF10">
    <property type="entry name" value="PEROXIDE STRESS-ACTIVATED HISTIDINE KINASE MAK3"/>
    <property type="match status" value="1"/>
</dbReference>
<reference evidence="12" key="1">
    <citation type="submission" date="2022-08" db="EMBL/GenBank/DDBJ databases">
        <title>The genomic sequence of strain Paenibacillus sp. SCIV0701.</title>
        <authorList>
            <person name="Zhao H."/>
        </authorList>
    </citation>
    <scope>NUCLEOTIDE SEQUENCE</scope>
    <source>
        <strain evidence="12">SCIV0701</strain>
    </source>
</reference>
<dbReference type="Pfam" id="PF02518">
    <property type="entry name" value="HATPase_c"/>
    <property type="match status" value="1"/>
</dbReference>
<dbReference type="PRINTS" id="PR00344">
    <property type="entry name" value="BCTRLSENSOR"/>
</dbReference>
<evidence type="ECO:0000259" key="10">
    <source>
        <dbReference type="PROSITE" id="PS50109"/>
    </source>
</evidence>
<dbReference type="Pfam" id="PF00989">
    <property type="entry name" value="PAS"/>
    <property type="match status" value="2"/>
</dbReference>
<dbReference type="SMART" id="SM00091">
    <property type="entry name" value="PAS"/>
    <property type="match status" value="3"/>
</dbReference>
<keyword evidence="8" id="KW-0749">Sporulation</keyword>
<dbReference type="SUPFAM" id="SSF55874">
    <property type="entry name" value="ATPase domain of HSP90 chaperone/DNA topoisomerase II/histidine kinase"/>
    <property type="match status" value="1"/>
</dbReference>
<dbReference type="InterPro" id="IPR003594">
    <property type="entry name" value="HATPase_dom"/>
</dbReference>
<evidence type="ECO:0000256" key="1">
    <source>
        <dbReference type="ARBA" id="ARBA00000085"/>
    </source>
</evidence>
<dbReference type="Gene3D" id="1.10.287.130">
    <property type="match status" value="1"/>
</dbReference>
<proteinExistence type="predicted"/>
<evidence type="ECO:0000256" key="2">
    <source>
        <dbReference type="ARBA" id="ARBA00012438"/>
    </source>
</evidence>
<dbReference type="SUPFAM" id="SSF47384">
    <property type="entry name" value="Homodimeric domain of signal transducing histidine kinase"/>
    <property type="match status" value="1"/>
</dbReference>
<dbReference type="RefSeq" id="WP_257441889.1">
    <property type="nucleotide sequence ID" value="NZ_JANIPJ010000001.1"/>
</dbReference>
<dbReference type="Pfam" id="PF00512">
    <property type="entry name" value="HisKA"/>
    <property type="match status" value="1"/>
</dbReference>
<keyword evidence="5" id="KW-0547">Nucleotide-binding</keyword>
<dbReference type="GO" id="GO:0006355">
    <property type="term" value="P:regulation of DNA-templated transcription"/>
    <property type="evidence" value="ECO:0007669"/>
    <property type="project" value="InterPro"/>
</dbReference>
<dbReference type="PANTHER" id="PTHR43065">
    <property type="entry name" value="SENSOR HISTIDINE KINASE"/>
    <property type="match status" value="1"/>
</dbReference>
<keyword evidence="7" id="KW-0067">ATP-binding</keyword>
<evidence type="ECO:0000313" key="12">
    <source>
        <dbReference type="EMBL" id="MCR2802401.1"/>
    </source>
</evidence>
<dbReference type="NCBIfam" id="TIGR00229">
    <property type="entry name" value="sensory_box"/>
    <property type="match status" value="3"/>
</dbReference>
<evidence type="ECO:0000256" key="7">
    <source>
        <dbReference type="ARBA" id="ARBA00022840"/>
    </source>
</evidence>
<dbReference type="EC" id="2.7.13.3" evidence="2"/>
<dbReference type="EMBL" id="JANIPJ010000001">
    <property type="protein sequence ID" value="MCR2802401.1"/>
    <property type="molecule type" value="Genomic_DNA"/>
</dbReference>
<dbReference type="InterPro" id="IPR013767">
    <property type="entry name" value="PAS_fold"/>
</dbReference>
<dbReference type="InterPro" id="IPR005467">
    <property type="entry name" value="His_kinase_dom"/>
</dbReference>
<keyword evidence="13" id="KW-1185">Reference proteome</keyword>
<keyword evidence="4" id="KW-0808">Transferase</keyword>
<dbReference type="PROSITE" id="PS50112">
    <property type="entry name" value="PAS"/>
    <property type="match status" value="2"/>
</dbReference>
<dbReference type="SUPFAM" id="SSF55785">
    <property type="entry name" value="PYP-like sensor domain (PAS domain)"/>
    <property type="match status" value="3"/>
</dbReference>
<dbReference type="InterPro" id="IPR036890">
    <property type="entry name" value="HATPase_C_sf"/>
</dbReference>
<dbReference type="AlphaFoldDB" id="A0A9X2S6R1"/>
<evidence type="ECO:0000256" key="4">
    <source>
        <dbReference type="ARBA" id="ARBA00022679"/>
    </source>
</evidence>
<dbReference type="InterPro" id="IPR004358">
    <property type="entry name" value="Sig_transdc_His_kin-like_C"/>
</dbReference>
<evidence type="ECO:0000256" key="3">
    <source>
        <dbReference type="ARBA" id="ARBA00022553"/>
    </source>
</evidence>
<evidence type="ECO:0000256" key="6">
    <source>
        <dbReference type="ARBA" id="ARBA00022777"/>
    </source>
</evidence>
<protein>
    <recommendedName>
        <fullName evidence="2">histidine kinase</fullName>
        <ecNumber evidence="2">2.7.13.3</ecNumber>
    </recommendedName>
</protein>
<dbReference type="PROSITE" id="PS50109">
    <property type="entry name" value="HIS_KIN"/>
    <property type="match status" value="1"/>
</dbReference>
<keyword evidence="6" id="KW-0418">Kinase</keyword>
<dbReference type="CDD" id="cd00082">
    <property type="entry name" value="HisKA"/>
    <property type="match status" value="1"/>
</dbReference>
<dbReference type="Proteomes" id="UP001141950">
    <property type="component" value="Unassembled WGS sequence"/>
</dbReference>
<dbReference type="Pfam" id="PF13426">
    <property type="entry name" value="PAS_9"/>
    <property type="match status" value="1"/>
</dbReference>
<dbReference type="SMART" id="SM00388">
    <property type="entry name" value="HisKA"/>
    <property type="match status" value="1"/>
</dbReference>
<dbReference type="InterPro" id="IPR003661">
    <property type="entry name" value="HisK_dim/P_dom"/>
</dbReference>
<dbReference type="Gene3D" id="3.30.565.10">
    <property type="entry name" value="Histidine kinase-like ATPase, C-terminal domain"/>
    <property type="match status" value="1"/>
</dbReference>
<evidence type="ECO:0000313" key="13">
    <source>
        <dbReference type="Proteomes" id="UP001141950"/>
    </source>
</evidence>
<evidence type="ECO:0000256" key="5">
    <source>
        <dbReference type="ARBA" id="ARBA00022741"/>
    </source>
</evidence>
<dbReference type="GO" id="GO:0030435">
    <property type="term" value="P:sporulation resulting in formation of a cellular spore"/>
    <property type="evidence" value="ECO:0007669"/>
    <property type="project" value="UniProtKB-KW"/>
</dbReference>
<dbReference type="SMART" id="SM00387">
    <property type="entry name" value="HATPase_c"/>
    <property type="match status" value="1"/>
</dbReference>
<dbReference type="GO" id="GO:0000155">
    <property type="term" value="F:phosphorelay sensor kinase activity"/>
    <property type="evidence" value="ECO:0007669"/>
    <property type="project" value="InterPro"/>
</dbReference>
<comment type="caution">
    <text evidence="12">The sequence shown here is derived from an EMBL/GenBank/DDBJ whole genome shotgun (WGS) entry which is preliminary data.</text>
</comment>
<organism evidence="12 13">
    <name type="scientific">Paenibacillus soyae</name>
    <dbReference type="NCBI Taxonomy" id="2969249"/>
    <lineage>
        <taxon>Bacteria</taxon>
        <taxon>Bacillati</taxon>
        <taxon>Bacillota</taxon>
        <taxon>Bacilli</taxon>
        <taxon>Bacillales</taxon>
        <taxon>Paenibacillaceae</taxon>
        <taxon>Paenibacillus</taxon>
    </lineage>
</organism>
<dbReference type="CDD" id="cd00130">
    <property type="entry name" value="PAS"/>
    <property type="match status" value="3"/>
</dbReference>
<gene>
    <name evidence="12" type="ORF">NQZ67_00775</name>
</gene>
<dbReference type="InterPro" id="IPR000014">
    <property type="entry name" value="PAS"/>
</dbReference>
<feature type="domain" description="PAS" evidence="11">
    <location>
        <begin position="156"/>
        <end position="193"/>
    </location>
</feature>
<dbReference type="InterPro" id="IPR036097">
    <property type="entry name" value="HisK_dim/P_sf"/>
</dbReference>
<sequence length="631" mass="72159">MNETVQEQLLRESRERYESLVHCLPDGVVVYSDHQILFANEAALKLLGASDRMEVEGRPLLDFVHEDYLDMVTSDKIRKFIEYGKASQPTYRKIIRLDGQLITAEVRSIPIVYDGKRSVQLIIRDMSPWIRVEETLTEKDVLYKSLMENVVAGVFVEQNDEIVYANPYLLSMFGYRQEELRGMKLTDFVYEKDLYVQEHPKRSTSLTDRKQFLFKIKGKRKDGGLLQLEGNFTPIVFNGGEALLGTIQEVTQKREKEQILLQNAKLYQRMLRYIPEPLFITYEGELLYVNRYALELIGAPDETHLIGRNIYEYIHEDDRDRVRNALNRTYAMDEPAFFREARVVLAEDRILEVEGSNIRIDHYMGKSVVLSIIRDLTERKRSEERMLRSEKLSVIGQLAAGVAHEIRNPLTALKGFTQLLRAKYKDDSAYFDIMAGELDRINLIVNEFMTLAKPHWTPFRHLEFGGILQSVLSVLETQATLLNVEIECRIQEGLPAVYCNENQLKQVLLNIIKNAIEAMPDGGRVTIQVREAAYIAGPQLQISIQDEGPGMPEEIIRRLGEPFVTTKEKGTGLGLMVSTRIIETHQGTLHIRRGEVRGTIVEITLPLPNDDRAVQADDACGIARESAPCAP</sequence>
<name>A0A9X2S6R1_9BACL</name>